<evidence type="ECO:0000313" key="1">
    <source>
        <dbReference type="EMBL" id="KAJ7042902.1"/>
    </source>
</evidence>
<gene>
    <name evidence="1" type="ORF">C8F04DRAFT_1075196</name>
</gene>
<dbReference type="AlphaFoldDB" id="A0AAD6TBZ4"/>
<protein>
    <submittedName>
        <fullName evidence="1">Uncharacterized protein</fullName>
    </submittedName>
</protein>
<proteinExistence type="predicted"/>
<accession>A0AAD6TBZ4</accession>
<keyword evidence="2" id="KW-1185">Reference proteome</keyword>
<sequence>MLPVGLDKVQLLSTDGKSNECAIRMAKLYTGRFEIVGSSPVNYFFSVILAR</sequence>
<name>A0AAD6TBZ4_9AGAR</name>
<organism evidence="1 2">
    <name type="scientific">Mycena alexandri</name>
    <dbReference type="NCBI Taxonomy" id="1745969"/>
    <lineage>
        <taxon>Eukaryota</taxon>
        <taxon>Fungi</taxon>
        <taxon>Dikarya</taxon>
        <taxon>Basidiomycota</taxon>
        <taxon>Agaricomycotina</taxon>
        <taxon>Agaricomycetes</taxon>
        <taxon>Agaricomycetidae</taxon>
        <taxon>Agaricales</taxon>
        <taxon>Marasmiineae</taxon>
        <taxon>Mycenaceae</taxon>
        <taxon>Mycena</taxon>
    </lineage>
</organism>
<evidence type="ECO:0000313" key="2">
    <source>
        <dbReference type="Proteomes" id="UP001218188"/>
    </source>
</evidence>
<reference evidence="1" key="1">
    <citation type="submission" date="2023-03" db="EMBL/GenBank/DDBJ databases">
        <title>Massive genome expansion in bonnet fungi (Mycena s.s.) driven by repeated elements and novel gene families across ecological guilds.</title>
        <authorList>
            <consortium name="Lawrence Berkeley National Laboratory"/>
            <person name="Harder C.B."/>
            <person name="Miyauchi S."/>
            <person name="Viragh M."/>
            <person name="Kuo A."/>
            <person name="Thoen E."/>
            <person name="Andreopoulos B."/>
            <person name="Lu D."/>
            <person name="Skrede I."/>
            <person name="Drula E."/>
            <person name="Henrissat B."/>
            <person name="Morin E."/>
            <person name="Kohler A."/>
            <person name="Barry K."/>
            <person name="LaButti K."/>
            <person name="Morin E."/>
            <person name="Salamov A."/>
            <person name="Lipzen A."/>
            <person name="Mereny Z."/>
            <person name="Hegedus B."/>
            <person name="Baldrian P."/>
            <person name="Stursova M."/>
            <person name="Weitz H."/>
            <person name="Taylor A."/>
            <person name="Grigoriev I.V."/>
            <person name="Nagy L.G."/>
            <person name="Martin F."/>
            <person name="Kauserud H."/>
        </authorList>
    </citation>
    <scope>NUCLEOTIDE SEQUENCE</scope>
    <source>
        <strain evidence="1">CBHHK200</strain>
    </source>
</reference>
<comment type="caution">
    <text evidence="1">The sequence shown here is derived from an EMBL/GenBank/DDBJ whole genome shotgun (WGS) entry which is preliminary data.</text>
</comment>
<dbReference type="Proteomes" id="UP001218188">
    <property type="component" value="Unassembled WGS sequence"/>
</dbReference>
<dbReference type="EMBL" id="JARJCM010000011">
    <property type="protein sequence ID" value="KAJ7042902.1"/>
    <property type="molecule type" value="Genomic_DNA"/>
</dbReference>